<dbReference type="AlphaFoldDB" id="A0A7S2S5R5"/>
<reference evidence="2" key="1">
    <citation type="submission" date="2021-01" db="EMBL/GenBank/DDBJ databases">
        <authorList>
            <person name="Corre E."/>
            <person name="Pelletier E."/>
            <person name="Niang G."/>
            <person name="Scheremetjew M."/>
            <person name="Finn R."/>
            <person name="Kale V."/>
            <person name="Holt S."/>
            <person name="Cochrane G."/>
            <person name="Meng A."/>
            <person name="Brown T."/>
            <person name="Cohen L."/>
        </authorList>
    </citation>
    <scope>NUCLEOTIDE SEQUENCE</scope>
    <source>
        <strain evidence="2">NY070348D</strain>
    </source>
</reference>
<feature type="compositionally biased region" description="Low complexity" evidence="1">
    <location>
        <begin position="49"/>
        <end position="71"/>
    </location>
</feature>
<organism evidence="2">
    <name type="scientific">Mucochytrium quahogii</name>
    <dbReference type="NCBI Taxonomy" id="96639"/>
    <lineage>
        <taxon>Eukaryota</taxon>
        <taxon>Sar</taxon>
        <taxon>Stramenopiles</taxon>
        <taxon>Bigyra</taxon>
        <taxon>Labyrinthulomycetes</taxon>
        <taxon>Thraustochytrida</taxon>
        <taxon>Thraustochytriidae</taxon>
        <taxon>Mucochytrium</taxon>
    </lineage>
</organism>
<feature type="region of interest" description="Disordered" evidence="1">
    <location>
        <begin position="30"/>
        <end position="80"/>
    </location>
</feature>
<evidence type="ECO:0000256" key="1">
    <source>
        <dbReference type="SAM" id="MobiDB-lite"/>
    </source>
</evidence>
<protein>
    <submittedName>
        <fullName evidence="2">Uncharacterized protein</fullName>
    </submittedName>
</protein>
<proteinExistence type="predicted"/>
<name>A0A7S2S5R5_9STRA</name>
<dbReference type="EMBL" id="HBHK01016882">
    <property type="protein sequence ID" value="CAD9690407.1"/>
    <property type="molecule type" value="Transcribed_RNA"/>
</dbReference>
<evidence type="ECO:0000313" key="2">
    <source>
        <dbReference type="EMBL" id="CAD9690407.1"/>
    </source>
</evidence>
<accession>A0A7S2S5R5</accession>
<gene>
    <name evidence="2" type="ORF">QSP1433_LOCUS10610</name>
</gene>
<sequence length="203" mass="22557">MRATLRAKAKTKSKKQKAIVNKKQNITYTMTASRTVKAKLTRPQSFPESPTRSRTNSVRSTGSTSSRTSSTGASIFDESMESMTSSGQFVTKTKEVGRIILSPHSLTRGRKVDSNTANLITEDHLQMIVKTSKAIYMDGSKQALFRSPSKTRKIVCENIEPYLEDVNKQFAELETPVCIVVDSVYSNFASSHPTYFLSVRTVS</sequence>